<evidence type="ECO:0000256" key="1">
    <source>
        <dbReference type="SAM" id="MobiDB-lite"/>
    </source>
</evidence>
<dbReference type="AlphaFoldDB" id="A0AA35W6U4"/>
<keyword evidence="3" id="KW-1185">Reference proteome</keyword>
<organism evidence="2 3">
    <name type="scientific">Geodia barretti</name>
    <name type="common">Barrett's horny sponge</name>
    <dbReference type="NCBI Taxonomy" id="519541"/>
    <lineage>
        <taxon>Eukaryota</taxon>
        <taxon>Metazoa</taxon>
        <taxon>Porifera</taxon>
        <taxon>Demospongiae</taxon>
        <taxon>Heteroscleromorpha</taxon>
        <taxon>Tetractinellida</taxon>
        <taxon>Astrophorina</taxon>
        <taxon>Geodiidae</taxon>
        <taxon>Geodia</taxon>
    </lineage>
</organism>
<name>A0AA35W6U4_GEOBA</name>
<feature type="region of interest" description="Disordered" evidence="1">
    <location>
        <begin position="1"/>
        <end position="42"/>
    </location>
</feature>
<evidence type="ECO:0000313" key="2">
    <source>
        <dbReference type="EMBL" id="CAI8002707.1"/>
    </source>
</evidence>
<dbReference type="Proteomes" id="UP001174909">
    <property type="component" value="Unassembled WGS sequence"/>
</dbReference>
<comment type="caution">
    <text evidence="2">The sequence shown here is derived from an EMBL/GenBank/DDBJ whole genome shotgun (WGS) entry which is preliminary data.</text>
</comment>
<protein>
    <submittedName>
        <fullName evidence="2">Uncharacterized protein</fullName>
    </submittedName>
</protein>
<gene>
    <name evidence="2" type="ORF">GBAR_LOCUS3470</name>
</gene>
<evidence type="ECO:0000313" key="3">
    <source>
        <dbReference type="Proteomes" id="UP001174909"/>
    </source>
</evidence>
<proteinExistence type="predicted"/>
<reference evidence="2" key="1">
    <citation type="submission" date="2023-03" db="EMBL/GenBank/DDBJ databases">
        <authorList>
            <person name="Steffen K."/>
            <person name="Cardenas P."/>
        </authorList>
    </citation>
    <scope>NUCLEOTIDE SEQUENCE</scope>
</reference>
<accession>A0AA35W6U4</accession>
<feature type="compositionally biased region" description="Acidic residues" evidence="1">
    <location>
        <begin position="28"/>
        <end position="42"/>
    </location>
</feature>
<dbReference type="EMBL" id="CASHTH010000495">
    <property type="protein sequence ID" value="CAI8002707.1"/>
    <property type="molecule type" value="Genomic_DNA"/>
</dbReference>
<sequence>MEGGEDFSGLSQESDFNFDGFLARDSDGSGESDSGDASDVDSDVENAIFAELYFRDEKLKPNSSGKLKPGVLINNGDVTILKHY</sequence>